<comment type="caution">
    <text evidence="6">The sequence shown here is derived from an EMBL/GenBank/DDBJ whole genome shotgun (WGS) entry which is preliminary data.</text>
</comment>
<evidence type="ECO:0000313" key="7">
    <source>
        <dbReference type="Proteomes" id="UP000623301"/>
    </source>
</evidence>
<dbReference type="GO" id="GO:0004519">
    <property type="term" value="F:endonuclease activity"/>
    <property type="evidence" value="ECO:0007669"/>
    <property type="project" value="UniProtKB-KW"/>
</dbReference>
<evidence type="ECO:0000313" key="6">
    <source>
        <dbReference type="EMBL" id="MBJ2174716.1"/>
    </source>
</evidence>
<sequence>MAYVQLGGICNVVKGEIGITKAIPGDYPMVTTAEFRKSHNKFQLDTEAVLIPLVSATGHGHASIKRVHYQEGKFAFGSILAACVPKDENYSAKFLYIYFNLMKDYVLVPLMKGSANVSLTLGNLKKAKVPNISLQTQLDIVELYSKIRIEQDKATDVLAKQETDINYLRQAILQEAVQGKLTADWRANNPYTEDASQLLKRIQEEKAQLIKDKKIKKEKALPPITKDEIPYELPEGWVWCRLGNTLLYSDSGKSPNCVKRPVINQEWGVLTTTAVQQNRFVENANKVLPVNYEINPKQIVEIGDILITRAGPINRTGISCKVDKLNFNLILSDKTIRLKYIKDSLFPDFVVLTLNSESIRNLLLDKMIGMASSQVNISQTNIKGICFPFPPLEEQKAIVEKVNALMGLCDVLEQEVQQSQAHSEQLMQSVLREVFEGEKTI</sequence>
<dbReference type="InterPro" id="IPR000055">
    <property type="entry name" value="Restrct_endonuc_typeI_TRD"/>
</dbReference>
<dbReference type="InterPro" id="IPR044946">
    <property type="entry name" value="Restrct_endonuc_typeI_TRD_sf"/>
</dbReference>
<evidence type="ECO:0000256" key="1">
    <source>
        <dbReference type="ARBA" id="ARBA00010923"/>
    </source>
</evidence>
<dbReference type="EMBL" id="JAEHFJ010000004">
    <property type="protein sequence ID" value="MBJ2174716.1"/>
    <property type="molecule type" value="Genomic_DNA"/>
</dbReference>
<dbReference type="Pfam" id="PF01420">
    <property type="entry name" value="Methylase_S"/>
    <property type="match status" value="2"/>
</dbReference>
<reference evidence="6 7" key="1">
    <citation type="submission" date="2020-12" db="EMBL/GenBank/DDBJ databases">
        <title>Aureibaculum luteum sp. nov. and Aureibaculum flavum sp. nov., novel members of the family Flavobacteriaceae isolated from Antarctic intertidal sediments.</title>
        <authorList>
            <person name="He X."/>
            <person name="Zhang X."/>
        </authorList>
    </citation>
    <scope>NUCLEOTIDE SEQUENCE [LARGE SCALE GENOMIC DNA]</scope>
    <source>
        <strain evidence="6 7">A20</strain>
    </source>
</reference>
<dbReference type="Proteomes" id="UP000623301">
    <property type="component" value="Unassembled WGS sequence"/>
</dbReference>
<evidence type="ECO:0000256" key="2">
    <source>
        <dbReference type="ARBA" id="ARBA00022747"/>
    </source>
</evidence>
<dbReference type="RefSeq" id="WP_198841435.1">
    <property type="nucleotide sequence ID" value="NZ_JAEHFJ010000004.1"/>
</dbReference>
<keyword evidence="2" id="KW-0680">Restriction system</keyword>
<protein>
    <submittedName>
        <fullName evidence="6">Restriction endonuclease subunit S</fullName>
    </submittedName>
</protein>
<gene>
    <name evidence="6" type="ORF">JBL43_10745</name>
</gene>
<proteinExistence type="inferred from homology"/>
<evidence type="ECO:0000256" key="4">
    <source>
        <dbReference type="SAM" id="Coils"/>
    </source>
</evidence>
<feature type="domain" description="Type I restriction modification DNA specificity" evidence="5">
    <location>
        <begin position="295"/>
        <end position="414"/>
    </location>
</feature>
<dbReference type="SUPFAM" id="SSF116734">
    <property type="entry name" value="DNA methylase specificity domain"/>
    <property type="match status" value="2"/>
</dbReference>
<keyword evidence="6" id="KW-0378">Hydrolase</keyword>
<dbReference type="PANTHER" id="PTHR43140">
    <property type="entry name" value="TYPE-1 RESTRICTION ENZYME ECOKI SPECIFICITY PROTEIN"/>
    <property type="match status" value="1"/>
</dbReference>
<name>A0ABS0WRY3_9FLAO</name>
<keyword evidence="6" id="KW-0540">Nuclease</keyword>
<keyword evidence="4" id="KW-0175">Coiled coil</keyword>
<feature type="coiled-coil region" evidence="4">
    <location>
        <begin position="192"/>
        <end position="219"/>
    </location>
</feature>
<keyword evidence="7" id="KW-1185">Reference proteome</keyword>
<evidence type="ECO:0000259" key="5">
    <source>
        <dbReference type="Pfam" id="PF01420"/>
    </source>
</evidence>
<keyword evidence="3" id="KW-0238">DNA-binding</keyword>
<accession>A0ABS0WRY3</accession>
<comment type="similarity">
    <text evidence="1">Belongs to the type-I restriction system S methylase family.</text>
</comment>
<keyword evidence="6" id="KW-0255">Endonuclease</keyword>
<dbReference type="PANTHER" id="PTHR43140:SF1">
    <property type="entry name" value="TYPE I RESTRICTION ENZYME ECOKI SPECIFICITY SUBUNIT"/>
    <property type="match status" value="1"/>
</dbReference>
<evidence type="ECO:0000256" key="3">
    <source>
        <dbReference type="ARBA" id="ARBA00023125"/>
    </source>
</evidence>
<dbReference type="InterPro" id="IPR051212">
    <property type="entry name" value="Type-I_RE_S_subunit"/>
</dbReference>
<dbReference type="CDD" id="cd17261">
    <property type="entry name" value="RMtype1_S_EcoKI-TRD2-CR2_like"/>
    <property type="match status" value="1"/>
</dbReference>
<dbReference type="Gene3D" id="3.90.220.20">
    <property type="entry name" value="DNA methylase specificity domains"/>
    <property type="match status" value="2"/>
</dbReference>
<organism evidence="6 7">
    <name type="scientific">Aureibaculum flavum</name>
    <dbReference type="NCBI Taxonomy" id="2795986"/>
    <lineage>
        <taxon>Bacteria</taxon>
        <taxon>Pseudomonadati</taxon>
        <taxon>Bacteroidota</taxon>
        <taxon>Flavobacteriia</taxon>
        <taxon>Flavobacteriales</taxon>
        <taxon>Flavobacteriaceae</taxon>
        <taxon>Aureibaculum</taxon>
    </lineage>
</organism>
<feature type="domain" description="Type I restriction modification DNA specificity" evidence="5">
    <location>
        <begin position="3"/>
        <end position="143"/>
    </location>
</feature>